<dbReference type="SUPFAM" id="SSF49562">
    <property type="entry name" value="C2 domain (Calcium/lipid-binding domain, CaLB)"/>
    <property type="match status" value="1"/>
</dbReference>
<dbReference type="OrthoDB" id="20822at2759"/>
<dbReference type="KEGG" id="acan:ACA1_135640"/>
<dbReference type="AlphaFoldDB" id="L8GE60"/>
<dbReference type="InterPro" id="IPR000008">
    <property type="entry name" value="C2_dom"/>
</dbReference>
<dbReference type="Pfam" id="PF00241">
    <property type="entry name" value="Cofilin_ADF"/>
    <property type="match status" value="2"/>
</dbReference>
<organism evidence="4 5">
    <name type="scientific">Acanthamoeba castellanii (strain ATCC 30010 / Neff)</name>
    <dbReference type="NCBI Taxonomy" id="1257118"/>
    <lineage>
        <taxon>Eukaryota</taxon>
        <taxon>Amoebozoa</taxon>
        <taxon>Discosea</taxon>
        <taxon>Longamoebia</taxon>
        <taxon>Centramoebida</taxon>
        <taxon>Acanthamoebidae</taxon>
        <taxon>Acanthamoeba</taxon>
    </lineage>
</organism>
<dbReference type="VEuPathDB" id="AmoebaDB:ACA1_135640"/>
<feature type="domain" description="ADF-H" evidence="3">
    <location>
        <begin position="522"/>
        <end position="661"/>
    </location>
</feature>
<feature type="region of interest" description="Disordered" evidence="1">
    <location>
        <begin position="179"/>
        <end position="208"/>
    </location>
</feature>
<feature type="compositionally biased region" description="Polar residues" evidence="1">
    <location>
        <begin position="488"/>
        <end position="503"/>
    </location>
</feature>
<dbReference type="GeneID" id="14911834"/>
<dbReference type="InterPro" id="IPR029006">
    <property type="entry name" value="ADF-H/Gelsolin-like_dom_sf"/>
</dbReference>
<evidence type="ECO:0000256" key="1">
    <source>
        <dbReference type="SAM" id="MobiDB-lite"/>
    </source>
</evidence>
<evidence type="ECO:0000313" key="4">
    <source>
        <dbReference type="EMBL" id="ELR11385.1"/>
    </source>
</evidence>
<name>L8GE60_ACACF</name>
<dbReference type="PANTHER" id="PTHR10829:SF56">
    <property type="entry name" value="ADF-H DOMAIN-CONTAINING PROTEIN"/>
    <property type="match status" value="1"/>
</dbReference>
<dbReference type="RefSeq" id="XP_004333398.1">
    <property type="nucleotide sequence ID" value="XM_004333350.1"/>
</dbReference>
<sequence>MYQLQVRVVSGNNLPVGDLNGFSDPYVKLFWGGQTVKTSTKKKTLNPYWNETFTLTSSLATEPLKVSCYDWDRFTRDDVLGTGEVRTDDLINKTEKSVTVHLSPRGEIQLRLTALNFPEHYGNTAGTTTYTTTSYVPMGGGGTVDDMLKQRFSMGYNSGAAPYMSGPAPYGSVGLGAPQGPPSYYPPPQSQAPPARPTPPPTCPPAAARRHHISPAATADHPPAATARWGGYGTGAPPPAGGYGGGYGGPPGGGYGAPPAGYGGQPGGGYGGPPPAGGGYGGPPGGGYGTGGAPYGGAPPPGGGYPPQQYPPTGCEMSVFEWVDESEAESALSNLSINNTQWVLFGYEGAKIKLVATGAGNLFDVAPLLSDAEIQYMVLTIEVKDQGEAELFSTSKTIFITWVGTECKPMAKARSSQHRLPLYNYVLKHLQLGAELQVLEPEYLTEANILAKLRGTHVEHDATLPAASSSSSGGSGSQPSTPEAARRSCSSPQTTNRHVMKSSSLSAQQYATYKGASDVLTEVDFADPEEAHARLEDVRRDGTATNWLVFGHEGSKNTLTVLGSGGGGWDETVGFFVDDAIVYCVLGVEVADEAGGSEYKTTKYVFISWVGPNVKPLAKARSSQVRVALYKHTKLFMQLAGEIQLLDRADLSETTIKQKLNSNF</sequence>
<dbReference type="GO" id="GO:0030864">
    <property type="term" value="C:cortical actin cytoskeleton"/>
    <property type="evidence" value="ECO:0007669"/>
    <property type="project" value="TreeGrafter"/>
</dbReference>
<dbReference type="GO" id="GO:0005884">
    <property type="term" value="C:actin filament"/>
    <property type="evidence" value="ECO:0007669"/>
    <property type="project" value="TreeGrafter"/>
</dbReference>
<protein>
    <submittedName>
        <fullName evidence="4">C2 domain containing protein</fullName>
    </submittedName>
</protein>
<dbReference type="GO" id="GO:0030427">
    <property type="term" value="C:site of polarized growth"/>
    <property type="evidence" value="ECO:0007669"/>
    <property type="project" value="TreeGrafter"/>
</dbReference>
<dbReference type="Proteomes" id="UP000011083">
    <property type="component" value="Unassembled WGS sequence"/>
</dbReference>
<feature type="region of interest" description="Disordered" evidence="1">
    <location>
        <begin position="464"/>
        <end position="503"/>
    </location>
</feature>
<reference evidence="4 5" key="1">
    <citation type="journal article" date="2013" name="Genome Biol.">
        <title>Genome of Acanthamoeba castellanii highlights extensive lateral gene transfer and early evolution of tyrosine kinase signaling.</title>
        <authorList>
            <person name="Clarke M."/>
            <person name="Lohan A.J."/>
            <person name="Liu B."/>
            <person name="Lagkouvardos I."/>
            <person name="Roy S."/>
            <person name="Zafar N."/>
            <person name="Bertelli C."/>
            <person name="Schilde C."/>
            <person name="Kianianmomeni A."/>
            <person name="Burglin T.R."/>
            <person name="Frech C."/>
            <person name="Turcotte B."/>
            <person name="Kopec K.O."/>
            <person name="Synnott J.M."/>
            <person name="Choo C."/>
            <person name="Paponov I."/>
            <person name="Finkler A."/>
            <person name="Soon Heng Tan C."/>
            <person name="Hutchins A.P."/>
            <person name="Weinmeier T."/>
            <person name="Rattei T."/>
            <person name="Chu J.S."/>
            <person name="Gimenez G."/>
            <person name="Irimia M."/>
            <person name="Rigden D.J."/>
            <person name="Fitzpatrick D.A."/>
            <person name="Lorenzo-Morales J."/>
            <person name="Bateman A."/>
            <person name="Chiu C.H."/>
            <person name="Tang P."/>
            <person name="Hegemann P."/>
            <person name="Fromm H."/>
            <person name="Raoult D."/>
            <person name="Greub G."/>
            <person name="Miranda-Saavedra D."/>
            <person name="Chen N."/>
            <person name="Nash P."/>
            <person name="Ginger M.L."/>
            <person name="Horn M."/>
            <person name="Schaap P."/>
            <person name="Caler L."/>
            <person name="Loftus B."/>
        </authorList>
    </citation>
    <scope>NUCLEOTIDE SEQUENCE [LARGE SCALE GENOMIC DNA]</scope>
    <source>
        <strain evidence="4 5">Neff</strain>
    </source>
</reference>
<feature type="compositionally biased region" description="Pro residues" evidence="1">
    <location>
        <begin position="179"/>
        <end position="204"/>
    </location>
</feature>
<dbReference type="SUPFAM" id="SSF55753">
    <property type="entry name" value="Actin depolymerizing proteins"/>
    <property type="match status" value="2"/>
</dbReference>
<dbReference type="InterPro" id="IPR035892">
    <property type="entry name" value="C2_domain_sf"/>
</dbReference>
<feature type="domain" description="ADF-H" evidence="3">
    <location>
        <begin position="320"/>
        <end position="454"/>
    </location>
</feature>
<dbReference type="InterPro" id="IPR002108">
    <property type="entry name" value="ADF-H"/>
</dbReference>
<evidence type="ECO:0000313" key="5">
    <source>
        <dbReference type="Proteomes" id="UP000011083"/>
    </source>
</evidence>
<dbReference type="GO" id="GO:0030833">
    <property type="term" value="P:regulation of actin filament polymerization"/>
    <property type="evidence" value="ECO:0007669"/>
    <property type="project" value="TreeGrafter"/>
</dbReference>
<dbReference type="CDD" id="cd00030">
    <property type="entry name" value="C2"/>
    <property type="match status" value="1"/>
</dbReference>
<accession>L8GE60</accession>
<evidence type="ECO:0000259" key="2">
    <source>
        <dbReference type="PROSITE" id="PS50004"/>
    </source>
</evidence>
<feature type="domain" description="C2" evidence="2">
    <location>
        <begin position="1"/>
        <end position="100"/>
    </location>
</feature>
<evidence type="ECO:0000259" key="3">
    <source>
        <dbReference type="PROSITE" id="PS51263"/>
    </source>
</evidence>
<dbReference type="EMBL" id="KB008153">
    <property type="protein sequence ID" value="ELR11385.1"/>
    <property type="molecule type" value="Genomic_DNA"/>
</dbReference>
<dbReference type="CDD" id="cd11282">
    <property type="entry name" value="ADF_coactosin_like"/>
    <property type="match status" value="1"/>
</dbReference>
<gene>
    <name evidence="4" type="ORF">ACA1_135640</name>
</gene>
<dbReference type="PROSITE" id="PS51263">
    <property type="entry name" value="ADF_H"/>
    <property type="match status" value="2"/>
</dbReference>
<dbReference type="GO" id="GO:0051015">
    <property type="term" value="F:actin filament binding"/>
    <property type="evidence" value="ECO:0007669"/>
    <property type="project" value="TreeGrafter"/>
</dbReference>
<dbReference type="PRINTS" id="PR00360">
    <property type="entry name" value="C2DOMAIN"/>
</dbReference>
<dbReference type="SMART" id="SM00239">
    <property type="entry name" value="C2"/>
    <property type="match status" value="1"/>
</dbReference>
<dbReference type="Gene3D" id="2.60.40.150">
    <property type="entry name" value="C2 domain"/>
    <property type="match status" value="1"/>
</dbReference>
<dbReference type="PANTHER" id="PTHR10829">
    <property type="entry name" value="CORTACTIN AND DREBRIN"/>
    <property type="match status" value="1"/>
</dbReference>
<keyword evidence="5" id="KW-1185">Reference proteome</keyword>
<dbReference type="Gene3D" id="3.40.20.10">
    <property type="entry name" value="Severin"/>
    <property type="match status" value="2"/>
</dbReference>
<dbReference type="PROSITE" id="PS50004">
    <property type="entry name" value="C2"/>
    <property type="match status" value="1"/>
</dbReference>
<dbReference type="Pfam" id="PF00168">
    <property type="entry name" value="C2"/>
    <property type="match status" value="1"/>
</dbReference>
<proteinExistence type="predicted"/>